<evidence type="ECO:0000256" key="1">
    <source>
        <dbReference type="ARBA" id="ARBA00013166"/>
    </source>
</evidence>
<dbReference type="OMA" id="MQERHVD"/>
<evidence type="ECO:0000313" key="7">
    <source>
        <dbReference type="EMBL" id="CCD22821.1"/>
    </source>
</evidence>
<dbReference type="GO" id="GO:0070154">
    <property type="term" value="P:mitochondrial lysyl-tRNA aminoacylation"/>
    <property type="evidence" value="ECO:0007669"/>
    <property type="project" value="EnsemblFungi"/>
</dbReference>
<dbReference type="PRINTS" id="PR00982">
    <property type="entry name" value="TRNASYNTHLYS"/>
</dbReference>
<dbReference type="OrthoDB" id="21243at2759"/>
<organism evidence="7 8">
    <name type="scientific">Naumovozyma dairenensis (strain ATCC 10597 / BCRC 20456 / CBS 421 / NBRC 0211 / NRRL Y-12639)</name>
    <name type="common">Saccharomyces dairenensis</name>
    <dbReference type="NCBI Taxonomy" id="1071378"/>
    <lineage>
        <taxon>Eukaryota</taxon>
        <taxon>Fungi</taxon>
        <taxon>Dikarya</taxon>
        <taxon>Ascomycota</taxon>
        <taxon>Saccharomycotina</taxon>
        <taxon>Saccharomycetes</taxon>
        <taxon>Saccharomycetales</taxon>
        <taxon>Saccharomycetaceae</taxon>
        <taxon>Naumovozyma</taxon>
    </lineage>
</organism>
<dbReference type="InterPro" id="IPR004364">
    <property type="entry name" value="Aa-tRNA-synt_II"/>
</dbReference>
<dbReference type="PROSITE" id="PS50862">
    <property type="entry name" value="AA_TRNA_LIGASE_II"/>
    <property type="match status" value="1"/>
</dbReference>
<dbReference type="EC" id="6.1.1.6" evidence="1"/>
<dbReference type="GO" id="GO:0005739">
    <property type="term" value="C:mitochondrion"/>
    <property type="evidence" value="ECO:0007669"/>
    <property type="project" value="EnsemblFungi"/>
</dbReference>
<dbReference type="RefSeq" id="XP_003668064.1">
    <property type="nucleotide sequence ID" value="XM_003668016.1"/>
</dbReference>
<dbReference type="PANTHER" id="PTHR42918:SF5">
    <property type="entry name" value="LYSINE--TRNA LIGASE, MITOCHONDRIAL"/>
    <property type="match status" value="1"/>
</dbReference>
<feature type="domain" description="Aminoacyl-transfer RNA synthetases class-II family profile" evidence="6">
    <location>
        <begin position="239"/>
        <end position="565"/>
    </location>
</feature>
<reference evidence="7 8" key="1">
    <citation type="journal article" date="2011" name="Proc. Natl. Acad. Sci. U.S.A.">
        <title>Evolutionary erosion of yeast sex chromosomes by mating-type switching accidents.</title>
        <authorList>
            <person name="Gordon J.L."/>
            <person name="Armisen D."/>
            <person name="Proux-Wera E."/>
            <person name="Oheigeartaigh S.S."/>
            <person name="Byrne K.P."/>
            <person name="Wolfe K.H."/>
        </authorList>
    </citation>
    <scope>NUCLEOTIDE SEQUENCE [LARGE SCALE GENOMIC DNA]</scope>
    <source>
        <strain evidence="8">ATCC 10597 / BCRC 20456 / CBS 421 / NBRC 0211 / NRRL Y-12639</strain>
    </source>
</reference>
<dbReference type="Gene3D" id="2.40.50.140">
    <property type="entry name" value="Nucleic acid-binding proteins"/>
    <property type="match status" value="1"/>
</dbReference>
<evidence type="ECO:0000256" key="3">
    <source>
        <dbReference type="ARBA" id="ARBA00022741"/>
    </source>
</evidence>
<keyword evidence="8" id="KW-1185">Reference proteome</keyword>
<keyword evidence="2" id="KW-0436">Ligase</keyword>
<dbReference type="HOGENOM" id="CLU_008255_6_0_1"/>
<dbReference type="Proteomes" id="UP000000689">
    <property type="component" value="Chromosome 1"/>
</dbReference>
<dbReference type="AlphaFoldDB" id="G0W4T3"/>
<evidence type="ECO:0000256" key="2">
    <source>
        <dbReference type="ARBA" id="ARBA00022598"/>
    </source>
</evidence>
<sequence>MIKYTTRLIIQRIQPSGGWAYYPTSLCARSYSFKTNNTIDSSKLEFTKRNILIEENIDKYYPSMTDIQLWHKGALIEAKDISIPKFLALFEKANFFDHSQSNYGDKDVYTLNGKIKNIRYSGKKICFIDLLHSSSNSQLQIILNFNRLSQENGGSSSSIPQGEFVTSTQFLKKGDYIKVQGYPGRSESRAGTLSLISTTMPLILSPAQRLLPSKLTDANKIKKNRIVDYQVNGIETLLIRNYIIKLIRLFFEEQSFVEVETPILSSKTNGATAKPFKTTILDSKGETTLELRIAPELWLKRLIISGFEKIYEIGKVFRNESVDATHNPEFTILEFYETFLSLDDLISKGEQLLKYILLNLKNRFPNSKTLLNSNFNGLFETLEKTNWKFRRFDFLSTLSNELNVDFALLNLNNPDPTDIIKVLPTFAKDFLSINAPISTLSTQQIVNKLCSEFLEGKYCNSIHPTLIMHHPTIISPLAKTNTHNSQVSNRFELFVKGKELMNAYEEENCPQYQENNFRLQNSSTLDFHFINSLRYGMPPVGGLGMGIDRLCMLLMNKQRIEDVLPFGTLDDVDEQ</sequence>
<dbReference type="GO" id="GO:0005524">
    <property type="term" value="F:ATP binding"/>
    <property type="evidence" value="ECO:0007669"/>
    <property type="project" value="UniProtKB-KW"/>
</dbReference>
<keyword evidence="4" id="KW-0067">ATP-binding</keyword>
<dbReference type="GO" id="GO:0008033">
    <property type="term" value="P:tRNA processing"/>
    <property type="evidence" value="ECO:0007669"/>
    <property type="project" value="EnsemblFungi"/>
</dbReference>
<evidence type="ECO:0000256" key="4">
    <source>
        <dbReference type="ARBA" id="ARBA00022840"/>
    </source>
</evidence>
<gene>
    <name evidence="7" type="primary">NDAI0A06670</name>
    <name evidence="7" type="ordered locus">NDAI_0A06670</name>
</gene>
<dbReference type="KEGG" id="ndi:NDAI_0A06670"/>
<dbReference type="STRING" id="1071378.G0W4T3"/>
<evidence type="ECO:0000313" key="8">
    <source>
        <dbReference type="Proteomes" id="UP000000689"/>
    </source>
</evidence>
<name>G0W4T3_NAUDC</name>
<dbReference type="InterPro" id="IPR006195">
    <property type="entry name" value="aa-tRNA-synth_II"/>
</dbReference>
<keyword evidence="5" id="KW-0030">Aminoacyl-tRNA synthetase</keyword>
<dbReference type="InterPro" id="IPR018149">
    <property type="entry name" value="Lys-tRNA-synth_II_C"/>
</dbReference>
<dbReference type="GeneID" id="11495368"/>
<dbReference type="PANTHER" id="PTHR42918">
    <property type="entry name" value="LYSYL-TRNA SYNTHETASE"/>
    <property type="match status" value="1"/>
</dbReference>
<protein>
    <recommendedName>
        <fullName evidence="1">lysine--tRNA ligase</fullName>
        <ecNumber evidence="1">6.1.1.6</ecNumber>
    </recommendedName>
</protein>
<dbReference type="GO" id="GO:0004824">
    <property type="term" value="F:lysine-tRNA ligase activity"/>
    <property type="evidence" value="ECO:0007669"/>
    <property type="project" value="UniProtKB-EC"/>
</dbReference>
<dbReference type="InterPro" id="IPR045864">
    <property type="entry name" value="aa-tRNA-synth_II/BPL/LPL"/>
</dbReference>
<dbReference type="Gene3D" id="3.30.930.10">
    <property type="entry name" value="Bira Bifunctional Protein, Domain 2"/>
    <property type="match status" value="1"/>
</dbReference>
<dbReference type="SUPFAM" id="SSF55681">
    <property type="entry name" value="Class II aaRS and biotin synthetases"/>
    <property type="match status" value="1"/>
</dbReference>
<dbReference type="Pfam" id="PF00152">
    <property type="entry name" value="tRNA-synt_2"/>
    <property type="match status" value="1"/>
</dbReference>
<dbReference type="SUPFAM" id="SSF50249">
    <property type="entry name" value="Nucleic acid-binding proteins"/>
    <property type="match status" value="1"/>
</dbReference>
<evidence type="ECO:0000259" key="6">
    <source>
        <dbReference type="PROSITE" id="PS50862"/>
    </source>
</evidence>
<dbReference type="InterPro" id="IPR012340">
    <property type="entry name" value="NA-bd_OB-fold"/>
</dbReference>
<dbReference type="GO" id="GO:0000049">
    <property type="term" value="F:tRNA binding"/>
    <property type="evidence" value="ECO:0007669"/>
    <property type="project" value="TreeGrafter"/>
</dbReference>
<keyword evidence="3" id="KW-0547">Nucleotide-binding</keyword>
<dbReference type="InterPro" id="IPR002313">
    <property type="entry name" value="Lys-tRNA-ligase_II"/>
</dbReference>
<dbReference type="EMBL" id="HE580267">
    <property type="protein sequence ID" value="CCD22821.1"/>
    <property type="molecule type" value="Genomic_DNA"/>
</dbReference>
<dbReference type="NCBIfam" id="TIGR00499">
    <property type="entry name" value="lysS_bact"/>
    <property type="match status" value="1"/>
</dbReference>
<accession>G0W4T3</accession>
<proteinExistence type="predicted"/>
<evidence type="ECO:0000256" key="5">
    <source>
        <dbReference type="ARBA" id="ARBA00023146"/>
    </source>
</evidence>
<dbReference type="eggNOG" id="KOG1885">
    <property type="taxonomic scope" value="Eukaryota"/>
</dbReference>